<accession>A0ABR2QLN1</accession>
<dbReference type="Proteomes" id="UP001396334">
    <property type="component" value="Unassembled WGS sequence"/>
</dbReference>
<dbReference type="EMBL" id="JBBPBN010000036">
    <property type="protein sequence ID" value="KAK9001587.1"/>
    <property type="molecule type" value="Genomic_DNA"/>
</dbReference>
<evidence type="ECO:0000313" key="2">
    <source>
        <dbReference type="Proteomes" id="UP001396334"/>
    </source>
</evidence>
<proteinExistence type="predicted"/>
<evidence type="ECO:0000313" key="1">
    <source>
        <dbReference type="EMBL" id="KAK9001587.1"/>
    </source>
</evidence>
<sequence length="228" mass="26122">MIDNLSQDLKSLSNRVDRTTHHLAQMLNSLLSFITLTLACKCRRKTLICLLFFTGKEPTVSHNLYHLATLCIRHMYWLFIVYDQDYGAAFDEIFLLLPQILGNDPSFSSAWSLMHIESRIWELDLMRTSEIDLPSMFVGELIQQVADVESIRSLAEIHNKITAKVVTSKVLIESSRALTTNSLLETRLNEFLELEVDSRKGRTRQRGASQDHDLNDRCGSEALEQIHV</sequence>
<reference evidence="1 2" key="1">
    <citation type="journal article" date="2024" name="G3 (Bethesda)">
        <title>Genome assembly of Hibiscus sabdariffa L. provides insights into metabolisms of medicinal natural products.</title>
        <authorList>
            <person name="Kim T."/>
        </authorList>
    </citation>
    <scope>NUCLEOTIDE SEQUENCE [LARGE SCALE GENOMIC DNA]</scope>
    <source>
        <strain evidence="1">TK-2024</strain>
        <tissue evidence="1">Old leaves</tissue>
    </source>
</reference>
<protein>
    <submittedName>
        <fullName evidence="1">Uncharacterized protein</fullName>
    </submittedName>
</protein>
<name>A0ABR2QLN1_9ROSI</name>
<organism evidence="1 2">
    <name type="scientific">Hibiscus sabdariffa</name>
    <name type="common">roselle</name>
    <dbReference type="NCBI Taxonomy" id="183260"/>
    <lineage>
        <taxon>Eukaryota</taxon>
        <taxon>Viridiplantae</taxon>
        <taxon>Streptophyta</taxon>
        <taxon>Embryophyta</taxon>
        <taxon>Tracheophyta</taxon>
        <taxon>Spermatophyta</taxon>
        <taxon>Magnoliopsida</taxon>
        <taxon>eudicotyledons</taxon>
        <taxon>Gunneridae</taxon>
        <taxon>Pentapetalae</taxon>
        <taxon>rosids</taxon>
        <taxon>malvids</taxon>
        <taxon>Malvales</taxon>
        <taxon>Malvaceae</taxon>
        <taxon>Malvoideae</taxon>
        <taxon>Hibiscus</taxon>
    </lineage>
</organism>
<comment type="caution">
    <text evidence="1">The sequence shown here is derived from an EMBL/GenBank/DDBJ whole genome shotgun (WGS) entry which is preliminary data.</text>
</comment>
<keyword evidence="2" id="KW-1185">Reference proteome</keyword>
<gene>
    <name evidence="1" type="ORF">V6N11_083367</name>
</gene>